<evidence type="ECO:0000313" key="9">
    <source>
        <dbReference type="EMBL" id="RBP48341.1"/>
    </source>
</evidence>
<keyword evidence="5 7" id="KW-0378">Hydrolase</keyword>
<dbReference type="CDD" id="cd06530">
    <property type="entry name" value="S26_SPase_I"/>
    <property type="match status" value="1"/>
</dbReference>
<evidence type="ECO:0000256" key="1">
    <source>
        <dbReference type="ARBA" id="ARBA00000677"/>
    </source>
</evidence>
<comment type="caution">
    <text evidence="9">The sequence shown here is derived from an EMBL/GenBank/DDBJ whole genome shotgun (WGS) entry which is preliminary data.</text>
</comment>
<dbReference type="GO" id="GO:0009003">
    <property type="term" value="F:signal peptidase activity"/>
    <property type="evidence" value="ECO:0007669"/>
    <property type="project" value="UniProtKB-EC"/>
</dbReference>
<dbReference type="GO" id="GO:0016020">
    <property type="term" value="C:membrane"/>
    <property type="evidence" value="ECO:0007669"/>
    <property type="project" value="UniProtKB-SubCell"/>
</dbReference>
<comment type="similarity">
    <text evidence="2 7">Belongs to the peptidase S26 family.</text>
</comment>
<evidence type="ECO:0000256" key="5">
    <source>
        <dbReference type="ARBA" id="ARBA00022801"/>
    </source>
</evidence>
<feature type="domain" description="Peptidase S26" evidence="8">
    <location>
        <begin position="15"/>
        <end position="203"/>
    </location>
</feature>
<dbReference type="InterPro" id="IPR019533">
    <property type="entry name" value="Peptidase_S26"/>
</dbReference>
<dbReference type="InParanoid" id="A0A395JFZ5"/>
<dbReference type="SUPFAM" id="SSF51306">
    <property type="entry name" value="LexA/Signal peptidase"/>
    <property type="match status" value="1"/>
</dbReference>
<evidence type="ECO:0000256" key="3">
    <source>
        <dbReference type="ARBA" id="ARBA00013208"/>
    </source>
</evidence>
<keyword evidence="7" id="KW-0645">Protease</keyword>
<dbReference type="AlphaFoldDB" id="A0A395JFZ5"/>
<evidence type="ECO:0000313" key="10">
    <source>
        <dbReference type="Proteomes" id="UP000253083"/>
    </source>
</evidence>
<dbReference type="NCBIfam" id="TIGR02227">
    <property type="entry name" value="sigpep_I_bact"/>
    <property type="match status" value="1"/>
</dbReference>
<dbReference type="GO" id="GO:0006465">
    <property type="term" value="P:signal peptide processing"/>
    <property type="evidence" value="ECO:0007669"/>
    <property type="project" value="InterPro"/>
</dbReference>
<dbReference type="EMBL" id="QNRT01000008">
    <property type="protein sequence ID" value="RBP48341.1"/>
    <property type="molecule type" value="Genomic_DNA"/>
</dbReference>
<reference evidence="9 10" key="1">
    <citation type="submission" date="2018-06" db="EMBL/GenBank/DDBJ databases">
        <title>Genomic Encyclopedia of Type Strains, Phase IV (KMG-IV): sequencing the most valuable type-strain genomes for metagenomic binning, comparative biology and taxonomic classification.</title>
        <authorList>
            <person name="Goeker M."/>
        </authorList>
    </citation>
    <scope>NUCLEOTIDE SEQUENCE [LARGE SCALE GENOMIC DNA]</scope>
    <source>
        <strain evidence="9 10">DSM 24032</strain>
    </source>
</reference>
<dbReference type="Proteomes" id="UP000253083">
    <property type="component" value="Unassembled WGS sequence"/>
</dbReference>
<dbReference type="InterPro" id="IPR000223">
    <property type="entry name" value="Pept_S26A_signal_pept_1"/>
</dbReference>
<accession>A0A395JFZ5</accession>
<dbReference type="InterPro" id="IPR019757">
    <property type="entry name" value="Pept_S26A_signal_pept_1_Lys-AS"/>
</dbReference>
<dbReference type="PRINTS" id="PR00727">
    <property type="entry name" value="LEADERPTASE"/>
</dbReference>
<evidence type="ECO:0000256" key="7">
    <source>
        <dbReference type="RuleBase" id="RU362042"/>
    </source>
</evidence>
<organism evidence="9 10">
    <name type="scientific">Arenicella xantha</name>
    <dbReference type="NCBI Taxonomy" id="644221"/>
    <lineage>
        <taxon>Bacteria</taxon>
        <taxon>Pseudomonadati</taxon>
        <taxon>Pseudomonadota</taxon>
        <taxon>Gammaproteobacteria</taxon>
        <taxon>Arenicellales</taxon>
        <taxon>Arenicellaceae</taxon>
        <taxon>Arenicella</taxon>
    </lineage>
</organism>
<feature type="active site" evidence="6">
    <location>
        <position position="93"/>
    </location>
</feature>
<dbReference type="RefSeq" id="WP_113955816.1">
    <property type="nucleotide sequence ID" value="NZ_QNRT01000008.1"/>
</dbReference>
<dbReference type="Pfam" id="PF10502">
    <property type="entry name" value="Peptidase_S26"/>
    <property type="match status" value="1"/>
</dbReference>
<gene>
    <name evidence="9" type="ORF">DFR28_10870</name>
</gene>
<proteinExistence type="inferred from homology"/>
<dbReference type="InterPro" id="IPR036286">
    <property type="entry name" value="LexA/Signal_pep-like_sf"/>
</dbReference>
<dbReference type="EC" id="3.4.21.89" evidence="3 7"/>
<feature type="active site" evidence="6">
    <location>
        <position position="39"/>
    </location>
</feature>
<evidence type="ECO:0000256" key="6">
    <source>
        <dbReference type="PIRSR" id="PIRSR600223-1"/>
    </source>
</evidence>
<dbReference type="GO" id="GO:0004252">
    <property type="term" value="F:serine-type endopeptidase activity"/>
    <property type="evidence" value="ECO:0007669"/>
    <property type="project" value="InterPro"/>
</dbReference>
<comment type="catalytic activity">
    <reaction evidence="1 7">
        <text>Cleavage of hydrophobic, N-terminal signal or leader sequences from secreted and periplasmic proteins.</text>
        <dbReference type="EC" id="3.4.21.89"/>
    </reaction>
</comment>
<dbReference type="OrthoDB" id="9815782at2"/>
<protein>
    <recommendedName>
        <fullName evidence="4 7">Signal peptidase I</fullName>
        <ecNumber evidence="3 7">3.4.21.89</ecNumber>
    </recommendedName>
</protein>
<evidence type="ECO:0000256" key="2">
    <source>
        <dbReference type="ARBA" id="ARBA00009370"/>
    </source>
</evidence>
<dbReference type="PANTHER" id="PTHR43390">
    <property type="entry name" value="SIGNAL PEPTIDASE I"/>
    <property type="match status" value="1"/>
</dbReference>
<keyword evidence="10" id="KW-1185">Reference proteome</keyword>
<evidence type="ECO:0000259" key="8">
    <source>
        <dbReference type="Pfam" id="PF10502"/>
    </source>
</evidence>
<sequence length="224" mass="25556">MHQHLRALIRENRGILLFLVLMLVFRSSLADWNVVPTGSMQPTIVEGDRILINKLAYDLQLPFSNIKLLKFGDPERGDIIIFNSEVADLRLVKRVIGLPGDSIEMRNNSLLINGQQLDYTALKLSPDLNHESEHQNFDLREDLLGLPHKIRTTSPQSPLASFGPVIVPENNYLALGDSRDNSADSRVIGFIPRSEIIGRSRRVVMSLDSEHYYMPRQDRFWKTL</sequence>
<name>A0A395JFZ5_9GAMM</name>
<comment type="subcellular location">
    <subcellularLocation>
        <location evidence="7">Membrane</location>
        <topology evidence="7">Multi-pass membrane protein</topology>
    </subcellularLocation>
</comment>
<evidence type="ECO:0000256" key="4">
    <source>
        <dbReference type="ARBA" id="ARBA00019232"/>
    </source>
</evidence>
<dbReference type="PROSITE" id="PS00760">
    <property type="entry name" value="SPASE_I_2"/>
    <property type="match status" value="1"/>
</dbReference>
<dbReference type="PANTHER" id="PTHR43390:SF1">
    <property type="entry name" value="CHLOROPLAST PROCESSING PEPTIDASE"/>
    <property type="match status" value="1"/>
</dbReference>
<dbReference type="Gene3D" id="2.10.109.10">
    <property type="entry name" value="Umud Fragment, subunit A"/>
    <property type="match status" value="1"/>
</dbReference>